<keyword evidence="6 9" id="KW-0812">Transmembrane</keyword>
<dbReference type="InterPro" id="IPR001992">
    <property type="entry name" value="T2SS_GspF/T4SS_PilC_CS"/>
</dbReference>
<feature type="transmembrane region" description="Helical" evidence="10">
    <location>
        <begin position="166"/>
        <end position="189"/>
    </location>
</feature>
<organism evidence="12 13">
    <name type="scientific">Gracilibacillus thailandensis</name>
    <dbReference type="NCBI Taxonomy" id="563735"/>
    <lineage>
        <taxon>Bacteria</taxon>
        <taxon>Bacillati</taxon>
        <taxon>Bacillota</taxon>
        <taxon>Bacilli</taxon>
        <taxon>Bacillales</taxon>
        <taxon>Bacillaceae</taxon>
        <taxon>Gracilibacillus</taxon>
    </lineage>
</organism>
<feature type="domain" description="Type II secretion system protein GspF" evidence="11">
    <location>
        <begin position="67"/>
        <end position="190"/>
    </location>
</feature>
<protein>
    <submittedName>
        <fullName evidence="12">Type II secretion system F family protein</fullName>
    </submittedName>
</protein>
<sequence>MLYYRYKGRNLQGKLKKGKLKAESEKEVIRLLEQDGITVFDIKPLDSFLYKDITIGKPIKLRDFVLFLRQFATLIESGISIIESIQILAKQTGNKAFSQTLMQVAEDLQEGIGLSEAMKEHRAFFPDLLTRMVNAGEISGNLDEILNNMANYYEKQYQLKQKIKTALAYPIFVSIFAIFITLFLLVYIVPIFTDLFASFGEELPIYTSLVLHISEFVKDTWWIMLLLLLLCFLVMKSMMRSGQIAYQIDVIKLKLPIIGPFLQKSQLTRMSQTMSTLLNSSVPILQSVKITEKIVENRLISSVLTKSYVALERGESMASAMQTHSIIPPMVVQMIAVGERTGSLDKMLHKIADFYEKDLDEASDKLKALIEPLLIVILSVIVGSIVLAIVVPMFTIFDML</sequence>
<dbReference type="Pfam" id="PF00482">
    <property type="entry name" value="T2SSF"/>
    <property type="match status" value="2"/>
</dbReference>
<evidence type="ECO:0000256" key="9">
    <source>
        <dbReference type="RuleBase" id="RU003923"/>
    </source>
</evidence>
<dbReference type="PANTHER" id="PTHR30012:SF0">
    <property type="entry name" value="TYPE II SECRETION SYSTEM PROTEIN F-RELATED"/>
    <property type="match status" value="1"/>
</dbReference>
<feature type="transmembrane region" description="Helical" evidence="10">
    <location>
        <begin position="221"/>
        <end position="239"/>
    </location>
</feature>
<evidence type="ECO:0000256" key="2">
    <source>
        <dbReference type="ARBA" id="ARBA00005745"/>
    </source>
</evidence>
<keyword evidence="7 10" id="KW-1133">Transmembrane helix</keyword>
<comment type="similarity">
    <text evidence="2 9">Belongs to the GSP F family.</text>
</comment>
<comment type="caution">
    <text evidence="12">The sequence shown here is derived from an EMBL/GenBank/DDBJ whole genome shotgun (WGS) entry which is preliminary data.</text>
</comment>
<feature type="domain" description="Type II secretion system protein GspF" evidence="11">
    <location>
        <begin position="271"/>
        <end position="392"/>
    </location>
</feature>
<keyword evidence="8 10" id="KW-0472">Membrane</keyword>
<dbReference type="GO" id="GO:0005886">
    <property type="term" value="C:plasma membrane"/>
    <property type="evidence" value="ECO:0007669"/>
    <property type="project" value="UniProtKB-SubCell"/>
</dbReference>
<keyword evidence="5" id="KW-0997">Cell inner membrane</keyword>
<evidence type="ECO:0000256" key="10">
    <source>
        <dbReference type="SAM" id="Phobius"/>
    </source>
</evidence>
<dbReference type="EMBL" id="WJEE01000035">
    <property type="protein sequence ID" value="MRI67595.1"/>
    <property type="molecule type" value="Genomic_DNA"/>
</dbReference>
<dbReference type="GO" id="GO:0009306">
    <property type="term" value="P:protein secretion"/>
    <property type="evidence" value="ECO:0007669"/>
    <property type="project" value="InterPro"/>
</dbReference>
<name>A0A6N7R225_9BACI</name>
<evidence type="ECO:0000256" key="1">
    <source>
        <dbReference type="ARBA" id="ARBA00004429"/>
    </source>
</evidence>
<accession>A0A6N7R225</accession>
<dbReference type="PRINTS" id="PR00812">
    <property type="entry name" value="BCTERIALGSPF"/>
</dbReference>
<dbReference type="InterPro" id="IPR003004">
    <property type="entry name" value="GspF/PilC"/>
</dbReference>
<dbReference type="FunFam" id="1.20.81.30:FF:000001">
    <property type="entry name" value="Type II secretion system protein F"/>
    <property type="match status" value="2"/>
</dbReference>
<keyword evidence="4" id="KW-1003">Cell membrane</keyword>
<evidence type="ECO:0000313" key="12">
    <source>
        <dbReference type="EMBL" id="MRI67595.1"/>
    </source>
</evidence>
<evidence type="ECO:0000256" key="3">
    <source>
        <dbReference type="ARBA" id="ARBA00022448"/>
    </source>
</evidence>
<dbReference type="Proteomes" id="UP000435187">
    <property type="component" value="Unassembled WGS sequence"/>
</dbReference>
<evidence type="ECO:0000256" key="5">
    <source>
        <dbReference type="ARBA" id="ARBA00022519"/>
    </source>
</evidence>
<comment type="subcellular location">
    <subcellularLocation>
        <location evidence="1">Cell inner membrane</location>
        <topology evidence="1">Multi-pass membrane protein</topology>
    </subcellularLocation>
    <subcellularLocation>
        <location evidence="9">Cell membrane</location>
        <topology evidence="9">Multi-pass membrane protein</topology>
    </subcellularLocation>
</comment>
<dbReference type="PANTHER" id="PTHR30012">
    <property type="entry name" value="GENERAL SECRETION PATHWAY PROTEIN"/>
    <property type="match status" value="1"/>
</dbReference>
<evidence type="ECO:0000256" key="6">
    <source>
        <dbReference type="ARBA" id="ARBA00022692"/>
    </source>
</evidence>
<evidence type="ECO:0000256" key="4">
    <source>
        <dbReference type="ARBA" id="ARBA00022475"/>
    </source>
</evidence>
<evidence type="ECO:0000313" key="13">
    <source>
        <dbReference type="Proteomes" id="UP000435187"/>
    </source>
</evidence>
<dbReference type="InterPro" id="IPR018076">
    <property type="entry name" value="T2SS_GspF_dom"/>
</dbReference>
<feature type="transmembrane region" description="Helical" evidence="10">
    <location>
        <begin position="373"/>
        <end position="397"/>
    </location>
</feature>
<gene>
    <name evidence="12" type="ORF">GH885_14830</name>
</gene>
<proteinExistence type="inferred from homology"/>
<keyword evidence="13" id="KW-1185">Reference proteome</keyword>
<dbReference type="PROSITE" id="PS00874">
    <property type="entry name" value="T2SP_F"/>
    <property type="match status" value="1"/>
</dbReference>
<dbReference type="AlphaFoldDB" id="A0A6N7R225"/>
<evidence type="ECO:0000256" key="8">
    <source>
        <dbReference type="ARBA" id="ARBA00023136"/>
    </source>
</evidence>
<reference evidence="12 13" key="1">
    <citation type="submission" date="2019-10" db="EMBL/GenBank/DDBJ databases">
        <title>Gracilibacillus salitolerans sp. nov., a moderate halophile isolated from a saline soil in northwest China.</title>
        <authorList>
            <person name="Gan L."/>
        </authorList>
    </citation>
    <scope>NUCLEOTIDE SEQUENCE [LARGE SCALE GENOMIC DNA]</scope>
    <source>
        <strain evidence="12 13">TP2-8</strain>
    </source>
</reference>
<evidence type="ECO:0000256" key="7">
    <source>
        <dbReference type="ARBA" id="ARBA00022989"/>
    </source>
</evidence>
<keyword evidence="3 9" id="KW-0813">Transport</keyword>
<evidence type="ECO:0000259" key="11">
    <source>
        <dbReference type="Pfam" id="PF00482"/>
    </source>
</evidence>
<dbReference type="InterPro" id="IPR042094">
    <property type="entry name" value="T2SS_GspF_sf"/>
</dbReference>
<dbReference type="Gene3D" id="1.20.81.30">
    <property type="entry name" value="Type II secretion system (T2SS), domain F"/>
    <property type="match status" value="2"/>
</dbReference>